<reference evidence="1 2" key="1">
    <citation type="submission" date="2018-12" db="EMBL/GenBank/DDBJ databases">
        <authorList>
            <person name="Yu L."/>
        </authorList>
    </citation>
    <scope>NUCLEOTIDE SEQUENCE [LARGE SCALE GENOMIC DNA]</scope>
    <source>
        <strain evidence="1 2">S5H2222</strain>
    </source>
</reference>
<dbReference type="RefSeq" id="WP_126295504.1">
    <property type="nucleotide sequence ID" value="NZ_CP155468.1"/>
</dbReference>
<proteinExistence type="predicted"/>
<gene>
    <name evidence="1" type="ORF">EKG35_15760</name>
</gene>
<dbReference type="Proteomes" id="UP000276349">
    <property type="component" value="Unassembled WGS sequence"/>
</dbReference>
<name>A0A431UJD3_9BACI</name>
<organism evidence="1 2">
    <name type="scientific">Lysinibacillus telephonicus</name>
    <dbReference type="NCBI Taxonomy" id="1714840"/>
    <lineage>
        <taxon>Bacteria</taxon>
        <taxon>Bacillati</taxon>
        <taxon>Bacillota</taxon>
        <taxon>Bacilli</taxon>
        <taxon>Bacillales</taxon>
        <taxon>Bacillaceae</taxon>
        <taxon>Lysinibacillus</taxon>
    </lineage>
</organism>
<dbReference type="OrthoDB" id="2835997at2"/>
<dbReference type="EMBL" id="RXNR01000057">
    <property type="protein sequence ID" value="RTQ89853.1"/>
    <property type="molecule type" value="Genomic_DNA"/>
</dbReference>
<accession>A0A431UJD3</accession>
<dbReference type="AlphaFoldDB" id="A0A431UJD3"/>
<keyword evidence="2" id="KW-1185">Reference proteome</keyword>
<evidence type="ECO:0000313" key="1">
    <source>
        <dbReference type="EMBL" id="RTQ89853.1"/>
    </source>
</evidence>
<protein>
    <submittedName>
        <fullName evidence="1">Uncharacterized protein</fullName>
    </submittedName>
</protein>
<evidence type="ECO:0000313" key="2">
    <source>
        <dbReference type="Proteomes" id="UP000276349"/>
    </source>
</evidence>
<sequence length="221" mass="25482">MKLFQVRKGQFVYYNNELHKVYAIKPMYKLSVHLIKLRDLTQHITNAASVERYIPKENDSFIFDHKVYTLSKNQKPVAGNLILINNPSPDTLDHYSLNEIEVVETVDNKGVVTSDLNGIKHTEYLLMIPGRAPDSHPIDYKNMVNVEEDIGGDYPQTIQPYSELSVQLGDIFKKRNSDVLFEAMVVAMKGQTIYLGGGHEVPYEELMDTEKWEFQYNPFNH</sequence>
<comment type="caution">
    <text evidence="1">The sequence shown here is derived from an EMBL/GenBank/DDBJ whole genome shotgun (WGS) entry which is preliminary data.</text>
</comment>